<dbReference type="Proteomes" id="UP000198510">
    <property type="component" value="Unassembled WGS sequence"/>
</dbReference>
<dbReference type="EMBL" id="FNFO01000010">
    <property type="protein sequence ID" value="SDM09135.1"/>
    <property type="molecule type" value="Genomic_DNA"/>
</dbReference>
<feature type="chain" id="PRO_5011753238" evidence="1">
    <location>
        <begin position="23"/>
        <end position="371"/>
    </location>
</feature>
<feature type="signal peptide" evidence="1">
    <location>
        <begin position="1"/>
        <end position="22"/>
    </location>
</feature>
<gene>
    <name evidence="3" type="ORF">SAMN05421823_110135</name>
</gene>
<keyword evidence="4" id="KW-1185">Reference proteome</keyword>
<dbReference type="SUPFAM" id="SSF50939">
    <property type="entry name" value="Sialidases"/>
    <property type="match status" value="1"/>
</dbReference>
<dbReference type="Pfam" id="PF13088">
    <property type="entry name" value="BNR_2"/>
    <property type="match status" value="1"/>
</dbReference>
<dbReference type="STRING" id="1075417.SAMN05421823_110135"/>
<dbReference type="RefSeq" id="WP_089686184.1">
    <property type="nucleotide sequence ID" value="NZ_FNFO01000010.1"/>
</dbReference>
<evidence type="ECO:0000259" key="2">
    <source>
        <dbReference type="Pfam" id="PF13088"/>
    </source>
</evidence>
<dbReference type="Gene3D" id="2.120.10.10">
    <property type="match status" value="1"/>
</dbReference>
<evidence type="ECO:0000313" key="4">
    <source>
        <dbReference type="Proteomes" id="UP000198510"/>
    </source>
</evidence>
<organism evidence="3 4">
    <name type="scientific">Catalinimonas alkaloidigena</name>
    <dbReference type="NCBI Taxonomy" id="1075417"/>
    <lineage>
        <taxon>Bacteria</taxon>
        <taxon>Pseudomonadati</taxon>
        <taxon>Bacteroidota</taxon>
        <taxon>Cytophagia</taxon>
        <taxon>Cytophagales</taxon>
        <taxon>Catalimonadaceae</taxon>
        <taxon>Catalinimonas</taxon>
    </lineage>
</organism>
<dbReference type="InterPro" id="IPR036278">
    <property type="entry name" value="Sialidase_sf"/>
</dbReference>
<protein>
    <submittedName>
        <fullName evidence="3">Alpha-L-rhamnosidase</fullName>
    </submittedName>
</protein>
<dbReference type="InterPro" id="IPR011040">
    <property type="entry name" value="Sialidase"/>
</dbReference>
<dbReference type="PANTHER" id="PTHR43752">
    <property type="entry name" value="BNR/ASP-BOX REPEAT FAMILY PROTEIN"/>
    <property type="match status" value="1"/>
</dbReference>
<sequence>MRTIKWVALAALWCVGMQRAGAQDVPYKQGILVDEFIYETAPFPSCHSATIAETNDGLVAAWFGGTKERNPDVGIWVSRKPTGGDQWTVPVEVANGVQADGSPRLPSWNPVLYQVPDGELQLYYKIGPKPSDWEGFVRTSDDGGVTWSEQKALPEGFYGPVKNKPVLLENGDLIAPSSTEGDGWKVHFEVTPDFGKTWKKIGPINKKEDYDAIQPAILNHGNGTLQLLARSRHRAVLDAWSDDYGKTWSPLEKTSLPNNNSGLDAVTLQDGRHLLVYNHVLPPGDKIKGPRTPLHLSVSEDGKKWYAALILEDSPISQYSYPSIIQTSDGMVHVVYTWRRERIKHVKIDPSQLKLVEIKDETWPTASSKSE</sequence>
<keyword evidence="1" id="KW-0732">Signal</keyword>
<accession>A0A1G9QFQ2</accession>
<name>A0A1G9QFQ2_9BACT</name>
<dbReference type="PANTHER" id="PTHR43752:SF2">
    <property type="entry name" value="BNR_ASP-BOX REPEAT FAMILY PROTEIN"/>
    <property type="match status" value="1"/>
</dbReference>
<evidence type="ECO:0000313" key="3">
    <source>
        <dbReference type="EMBL" id="SDM09135.1"/>
    </source>
</evidence>
<feature type="domain" description="Sialidase" evidence="2">
    <location>
        <begin position="58"/>
        <end position="334"/>
    </location>
</feature>
<evidence type="ECO:0000256" key="1">
    <source>
        <dbReference type="SAM" id="SignalP"/>
    </source>
</evidence>
<dbReference type="AlphaFoldDB" id="A0A1G9QFQ2"/>
<proteinExistence type="predicted"/>
<dbReference type="OrthoDB" id="9757809at2"/>
<dbReference type="CDD" id="cd15482">
    <property type="entry name" value="Sialidase_non-viral"/>
    <property type="match status" value="1"/>
</dbReference>
<reference evidence="3 4" key="1">
    <citation type="submission" date="2016-10" db="EMBL/GenBank/DDBJ databases">
        <authorList>
            <person name="de Groot N.N."/>
        </authorList>
    </citation>
    <scope>NUCLEOTIDE SEQUENCE [LARGE SCALE GENOMIC DNA]</scope>
    <source>
        <strain evidence="3 4">DSM 25186</strain>
    </source>
</reference>